<feature type="compositionally biased region" description="Basic and acidic residues" evidence="1">
    <location>
        <begin position="174"/>
        <end position="195"/>
    </location>
</feature>
<dbReference type="STRING" id="126957.T1IZL8"/>
<dbReference type="Proteomes" id="UP000014500">
    <property type="component" value="Unassembled WGS sequence"/>
</dbReference>
<reference evidence="2" key="2">
    <citation type="submission" date="2015-02" db="UniProtKB">
        <authorList>
            <consortium name="EnsemblMetazoa"/>
        </authorList>
    </citation>
    <scope>IDENTIFICATION</scope>
</reference>
<name>T1IZL8_STRMM</name>
<dbReference type="GO" id="GO:0032981">
    <property type="term" value="P:mitochondrial respiratory chain complex I assembly"/>
    <property type="evidence" value="ECO:0007669"/>
    <property type="project" value="InterPro"/>
</dbReference>
<dbReference type="EnsemblMetazoa" id="SMAR006697-RA">
    <property type="protein sequence ID" value="SMAR006697-PA"/>
    <property type="gene ID" value="SMAR006697"/>
</dbReference>
<dbReference type="EMBL" id="JH431720">
    <property type="status" value="NOT_ANNOTATED_CDS"/>
    <property type="molecule type" value="Genomic_DNA"/>
</dbReference>
<protein>
    <recommendedName>
        <fullName evidence="4">NADH dehydrogenase [ubiquinone] 1 alpha subcomplex assembly factor 4</fullName>
    </recommendedName>
</protein>
<feature type="region of interest" description="Disordered" evidence="1">
    <location>
        <begin position="74"/>
        <end position="95"/>
    </location>
</feature>
<dbReference type="PANTHER" id="PTHR13338:SF4">
    <property type="entry name" value="NADH DEHYDROGENASE [UBIQUINONE] 1 ALPHA SUBCOMPLEX ASSEMBLY FACTOR 4"/>
    <property type="match status" value="1"/>
</dbReference>
<keyword evidence="3" id="KW-1185">Reference proteome</keyword>
<evidence type="ECO:0000256" key="1">
    <source>
        <dbReference type="SAM" id="MobiDB-lite"/>
    </source>
</evidence>
<feature type="region of interest" description="Disordered" evidence="1">
    <location>
        <begin position="24"/>
        <end position="56"/>
    </location>
</feature>
<feature type="region of interest" description="Disordered" evidence="1">
    <location>
        <begin position="168"/>
        <end position="195"/>
    </location>
</feature>
<evidence type="ECO:0000313" key="3">
    <source>
        <dbReference type="Proteomes" id="UP000014500"/>
    </source>
</evidence>
<dbReference type="Pfam" id="PF06784">
    <property type="entry name" value="UPF0240"/>
    <property type="match status" value="1"/>
</dbReference>
<dbReference type="PhylomeDB" id="T1IZL8"/>
<accession>T1IZL8</accession>
<dbReference type="GO" id="GO:0005739">
    <property type="term" value="C:mitochondrion"/>
    <property type="evidence" value="ECO:0007669"/>
    <property type="project" value="TreeGrafter"/>
</dbReference>
<dbReference type="eggNOG" id="KOG4481">
    <property type="taxonomic scope" value="Eukaryota"/>
</dbReference>
<dbReference type="AlphaFoldDB" id="T1IZL8"/>
<dbReference type="HOGENOM" id="CLU_054693_1_0_1"/>
<evidence type="ECO:0008006" key="4">
    <source>
        <dbReference type="Google" id="ProtNLM"/>
    </source>
</evidence>
<sequence length="195" mass="22351">MMGKVLSVVSRPFRNYNVGNRAAKRIAQEKPKPAPRHPSTIKYLKDTVDLPSSKDSAKIPEEYLSRLKQVYVKSEGPSASDSETDASKRKLPKTRGAYSDPEYGFFEPEVIPTGKISMRQAIELLIRHQDDPDKWTAQMVAKEYKLDLVLTQQMLLYFRAYEMWMPPKKAGSKRPQDSVKKFIIPPKDDPLPRIK</sequence>
<proteinExistence type="predicted"/>
<organism evidence="2 3">
    <name type="scientific">Strigamia maritima</name>
    <name type="common">European centipede</name>
    <name type="synonym">Geophilus maritimus</name>
    <dbReference type="NCBI Taxonomy" id="126957"/>
    <lineage>
        <taxon>Eukaryota</taxon>
        <taxon>Metazoa</taxon>
        <taxon>Ecdysozoa</taxon>
        <taxon>Arthropoda</taxon>
        <taxon>Myriapoda</taxon>
        <taxon>Chilopoda</taxon>
        <taxon>Pleurostigmophora</taxon>
        <taxon>Geophilomorpha</taxon>
        <taxon>Linotaeniidae</taxon>
        <taxon>Strigamia</taxon>
    </lineage>
</organism>
<dbReference type="PANTHER" id="PTHR13338">
    <property type="entry name" value="UPF0240 PROTEIN"/>
    <property type="match status" value="1"/>
</dbReference>
<evidence type="ECO:0000313" key="2">
    <source>
        <dbReference type="EnsemblMetazoa" id="SMAR006697-PA"/>
    </source>
</evidence>
<dbReference type="InterPro" id="IPR009622">
    <property type="entry name" value="NDUFAF4"/>
</dbReference>
<dbReference type="OMA" id="IPDQKYK"/>
<reference evidence="3" key="1">
    <citation type="submission" date="2011-05" db="EMBL/GenBank/DDBJ databases">
        <authorList>
            <person name="Richards S.R."/>
            <person name="Qu J."/>
            <person name="Jiang H."/>
            <person name="Jhangiani S.N."/>
            <person name="Agravi P."/>
            <person name="Goodspeed R."/>
            <person name="Gross S."/>
            <person name="Mandapat C."/>
            <person name="Jackson L."/>
            <person name="Mathew T."/>
            <person name="Pu L."/>
            <person name="Thornton R."/>
            <person name="Saada N."/>
            <person name="Wilczek-Boney K.B."/>
            <person name="Lee S."/>
            <person name="Kovar C."/>
            <person name="Wu Y."/>
            <person name="Scherer S.E."/>
            <person name="Worley K.C."/>
            <person name="Muzny D.M."/>
            <person name="Gibbs R."/>
        </authorList>
    </citation>
    <scope>NUCLEOTIDE SEQUENCE</scope>
    <source>
        <strain evidence="3">Brora</strain>
    </source>
</reference>